<name>A0A830F876_9EURY</name>
<reference evidence="3" key="1">
    <citation type="journal article" date="2014" name="Int. J. Syst. Evol. Microbiol.">
        <title>Complete genome sequence of Corynebacterium casei LMG S-19264T (=DSM 44701T), isolated from a smear-ripened cheese.</title>
        <authorList>
            <consortium name="US DOE Joint Genome Institute (JGI-PGF)"/>
            <person name="Walter F."/>
            <person name="Albersmeier A."/>
            <person name="Kalinowski J."/>
            <person name="Ruckert C."/>
        </authorList>
    </citation>
    <scope>NUCLEOTIDE SEQUENCE</scope>
    <source>
        <strain evidence="3">JCM 19596</strain>
    </source>
</reference>
<dbReference type="Pfam" id="PF12850">
    <property type="entry name" value="Metallophos_2"/>
    <property type="match status" value="1"/>
</dbReference>
<feature type="domain" description="Calcineurin-like phosphoesterase" evidence="2">
    <location>
        <begin position="1"/>
        <end position="184"/>
    </location>
</feature>
<keyword evidence="4" id="KW-1185">Reference proteome</keyword>
<organism evidence="3 4">
    <name type="scientific">Halocalculus aciditolerans</name>
    <dbReference type="NCBI Taxonomy" id="1383812"/>
    <lineage>
        <taxon>Archaea</taxon>
        <taxon>Methanobacteriati</taxon>
        <taxon>Methanobacteriota</taxon>
        <taxon>Stenosarchaea group</taxon>
        <taxon>Halobacteria</taxon>
        <taxon>Halobacteriales</taxon>
        <taxon>Halobacteriaceae</taxon>
        <taxon>Halocalculus</taxon>
    </lineage>
</organism>
<accession>A0A830F876</accession>
<protein>
    <recommendedName>
        <fullName evidence="1">Phosphoesterase</fullName>
        <ecNumber evidence="1">3.1.4.-</ecNumber>
    </recommendedName>
</protein>
<dbReference type="RefSeq" id="WP_188979042.1">
    <property type="nucleotide sequence ID" value="NZ_BMPG01000003.1"/>
</dbReference>
<dbReference type="GO" id="GO:0005737">
    <property type="term" value="C:cytoplasm"/>
    <property type="evidence" value="ECO:0007669"/>
    <property type="project" value="TreeGrafter"/>
</dbReference>
<dbReference type="InterPro" id="IPR029052">
    <property type="entry name" value="Metallo-depent_PP-like"/>
</dbReference>
<comment type="similarity">
    <text evidence="1">Belongs to the metallophosphoesterase superfamily. YfcE family.</text>
</comment>
<dbReference type="Proteomes" id="UP000607197">
    <property type="component" value="Unassembled WGS sequence"/>
</dbReference>
<evidence type="ECO:0000313" key="3">
    <source>
        <dbReference type="EMBL" id="GGL64315.1"/>
    </source>
</evidence>
<dbReference type="PANTHER" id="PTHR42850">
    <property type="entry name" value="METALLOPHOSPHOESTERASE"/>
    <property type="match status" value="1"/>
</dbReference>
<dbReference type="GO" id="GO:0016791">
    <property type="term" value="F:phosphatase activity"/>
    <property type="evidence" value="ECO:0007669"/>
    <property type="project" value="TreeGrafter"/>
</dbReference>
<dbReference type="InterPro" id="IPR011152">
    <property type="entry name" value="Pesterase_MJ0912"/>
</dbReference>
<dbReference type="Gene3D" id="3.60.21.10">
    <property type="match status" value="1"/>
</dbReference>
<comment type="caution">
    <text evidence="3">The sequence shown here is derived from an EMBL/GenBank/DDBJ whole genome shotgun (WGS) entry which is preliminary data.</text>
</comment>
<reference evidence="3" key="2">
    <citation type="submission" date="2020-09" db="EMBL/GenBank/DDBJ databases">
        <authorList>
            <person name="Sun Q."/>
            <person name="Ohkuma M."/>
        </authorList>
    </citation>
    <scope>NUCLEOTIDE SEQUENCE</scope>
    <source>
        <strain evidence="3">JCM 19596</strain>
    </source>
</reference>
<dbReference type="InterPro" id="IPR000979">
    <property type="entry name" value="Phosphodiesterase_MJ0936/Vps29"/>
</dbReference>
<dbReference type="PIRSF" id="PIRSF000883">
    <property type="entry name" value="Pesterase_MJ0912"/>
    <property type="match status" value="1"/>
</dbReference>
<dbReference type="AlphaFoldDB" id="A0A830F876"/>
<dbReference type="InterPro" id="IPR050126">
    <property type="entry name" value="Ap4A_hydrolase"/>
</dbReference>
<comment type="cofactor">
    <cofactor evidence="1">
        <name>a divalent metal cation</name>
        <dbReference type="ChEBI" id="CHEBI:60240"/>
    </cofactor>
</comment>
<dbReference type="EMBL" id="BMPG01000003">
    <property type="protein sequence ID" value="GGL64315.1"/>
    <property type="molecule type" value="Genomic_DNA"/>
</dbReference>
<dbReference type="NCBIfam" id="TIGR00040">
    <property type="entry name" value="yfcE"/>
    <property type="match status" value="1"/>
</dbReference>
<sequence length="220" mass="23904">MRVALLADIHANQPALEAVLADLPPVEQVVCLGDIVGYNPMPSACVELVRKHADVVVQGNHDRLVETPLRMAGNQMAHAGLEYAQDALSSEQRAWLRDLPERATVDNNYLAVHSHPTRTDAYVFPDDVSELAEASETYDGVLLGHTHIQDVSEIDGTVVVNPGSVGQPRDGDPRAAYAILDLASGDISLRRAHYDVDRVYHEVVVAELPAETGERLFDGA</sequence>
<gene>
    <name evidence="3" type="ORF">GCM10009039_22720</name>
</gene>
<proteinExistence type="inferred from homology"/>
<keyword evidence="1" id="KW-0479">Metal-binding</keyword>
<evidence type="ECO:0000256" key="1">
    <source>
        <dbReference type="RuleBase" id="RU362039"/>
    </source>
</evidence>
<evidence type="ECO:0000313" key="4">
    <source>
        <dbReference type="Proteomes" id="UP000607197"/>
    </source>
</evidence>
<dbReference type="SUPFAM" id="SSF56300">
    <property type="entry name" value="Metallo-dependent phosphatases"/>
    <property type="match status" value="1"/>
</dbReference>
<dbReference type="InterPro" id="IPR024654">
    <property type="entry name" value="Calcineurin-like_PHP_lpxH"/>
</dbReference>
<evidence type="ECO:0000259" key="2">
    <source>
        <dbReference type="Pfam" id="PF12850"/>
    </source>
</evidence>
<dbReference type="EC" id="3.1.4.-" evidence="1"/>
<dbReference type="PANTHER" id="PTHR42850:SF2">
    <property type="entry name" value="BLL5683 PROTEIN"/>
    <property type="match status" value="1"/>
</dbReference>
<dbReference type="GO" id="GO:0046872">
    <property type="term" value="F:metal ion binding"/>
    <property type="evidence" value="ECO:0007669"/>
    <property type="project" value="UniProtKB-KW"/>
</dbReference>
<dbReference type="OrthoDB" id="9937at2157"/>